<name>A0ABS3SIU7_9CELL</name>
<protein>
    <submittedName>
        <fullName evidence="1">Uncharacterized protein</fullName>
    </submittedName>
</protein>
<evidence type="ECO:0000313" key="1">
    <source>
        <dbReference type="EMBL" id="MBO3085424.1"/>
    </source>
</evidence>
<organism evidence="1 2">
    <name type="scientific">Cellulomonas fengjieae</name>
    <dbReference type="NCBI Taxonomy" id="2819978"/>
    <lineage>
        <taxon>Bacteria</taxon>
        <taxon>Bacillati</taxon>
        <taxon>Actinomycetota</taxon>
        <taxon>Actinomycetes</taxon>
        <taxon>Micrococcales</taxon>
        <taxon>Cellulomonadaceae</taxon>
        <taxon>Cellulomonas</taxon>
    </lineage>
</organism>
<sequence>MAQNEPVREPLVVPAWHDPKARTVVFNPSDFEVGIVVVTDELISFATKDTATFVAPCSQVGVKWLRMARPTRGCEMTFAGERHRFYFARPLESVPGIDETGAQAALGNISVAADLLELATGPLATFASVTGFLGELAALPGEVLAARRGIRNGDSVRQRLESAAAEA</sequence>
<dbReference type="RefSeq" id="WP_208289809.1">
    <property type="nucleotide sequence ID" value="NZ_CP074404.1"/>
</dbReference>
<reference evidence="1 2" key="1">
    <citation type="submission" date="2021-03" db="EMBL/GenBank/DDBJ databases">
        <title>novel species in genus Cellulomonas.</title>
        <authorList>
            <person name="Zhang G."/>
        </authorList>
    </citation>
    <scope>NUCLEOTIDE SEQUENCE [LARGE SCALE GENOMIC DNA]</scope>
    <source>
        <strain evidence="2">zg-ZUI188</strain>
    </source>
</reference>
<proteinExistence type="predicted"/>
<dbReference type="Proteomes" id="UP000678317">
    <property type="component" value="Unassembled WGS sequence"/>
</dbReference>
<accession>A0ABS3SIU7</accession>
<keyword evidence="2" id="KW-1185">Reference proteome</keyword>
<gene>
    <name evidence="1" type="ORF">J4035_12320</name>
</gene>
<comment type="caution">
    <text evidence="1">The sequence shown here is derived from an EMBL/GenBank/DDBJ whole genome shotgun (WGS) entry which is preliminary data.</text>
</comment>
<evidence type="ECO:0000313" key="2">
    <source>
        <dbReference type="Proteomes" id="UP000678317"/>
    </source>
</evidence>
<dbReference type="EMBL" id="JAGFBM010000006">
    <property type="protein sequence ID" value="MBO3085424.1"/>
    <property type="molecule type" value="Genomic_DNA"/>
</dbReference>